<dbReference type="PANTHER" id="PTHR42988">
    <property type="entry name" value="PHOSPHOHYDROLASE"/>
    <property type="match status" value="1"/>
</dbReference>
<protein>
    <submittedName>
        <fullName evidence="5">Icc protein</fullName>
    </submittedName>
</protein>
<dbReference type="CDD" id="cd07402">
    <property type="entry name" value="MPP_GpdQ"/>
    <property type="match status" value="1"/>
</dbReference>
<evidence type="ECO:0000256" key="1">
    <source>
        <dbReference type="ARBA" id="ARBA00022723"/>
    </source>
</evidence>
<dbReference type="InterPro" id="IPR004843">
    <property type="entry name" value="Calcineurin-like_PHP"/>
</dbReference>
<evidence type="ECO:0000256" key="4">
    <source>
        <dbReference type="ARBA" id="ARBA00025742"/>
    </source>
</evidence>
<dbReference type="SUPFAM" id="SSF56300">
    <property type="entry name" value="Metallo-dependent phosphatases"/>
    <property type="match status" value="1"/>
</dbReference>
<dbReference type="Pfam" id="PF00149">
    <property type="entry name" value="Metallophos"/>
    <property type="match status" value="1"/>
</dbReference>
<reference evidence="5 6" key="1">
    <citation type="journal article" date="2011" name="J. Bacteriol.">
        <title>Genome sequence of strain IMCC3088, a proteorhodopsin-containing marine bacterium belonging to the OM60/NOR5 clade.</title>
        <authorList>
            <person name="Jang Y."/>
            <person name="Oh H.M."/>
            <person name="Kang I."/>
            <person name="Lee K."/>
            <person name="Yang S.J."/>
            <person name="Cho J.C."/>
        </authorList>
    </citation>
    <scope>NUCLEOTIDE SEQUENCE [LARGE SCALE GENOMIC DNA]</scope>
    <source>
        <strain evidence="5 6">IMCC3088</strain>
    </source>
</reference>
<dbReference type="GO" id="GO:0004112">
    <property type="term" value="F:cyclic-nucleotide phosphodiesterase activity"/>
    <property type="evidence" value="ECO:0007669"/>
    <property type="project" value="InterPro"/>
</dbReference>
<evidence type="ECO:0000256" key="3">
    <source>
        <dbReference type="ARBA" id="ARBA00023004"/>
    </source>
</evidence>
<organism evidence="5 6">
    <name type="scientific">Aequoribacter fuscus</name>
    <dbReference type="NCBI Taxonomy" id="2518989"/>
    <lineage>
        <taxon>Bacteria</taxon>
        <taxon>Pseudomonadati</taxon>
        <taxon>Pseudomonadota</taxon>
        <taxon>Gammaproteobacteria</taxon>
        <taxon>Cellvibrionales</taxon>
        <taxon>Halieaceae</taxon>
        <taxon>Aequoribacter</taxon>
    </lineage>
</organism>
<dbReference type="InterPro" id="IPR029052">
    <property type="entry name" value="Metallo-depent_PP-like"/>
</dbReference>
<keyword evidence="6" id="KW-1185">Reference proteome</keyword>
<dbReference type="PANTHER" id="PTHR42988:SF2">
    <property type="entry name" value="CYCLIC NUCLEOTIDE PHOSPHODIESTERASE CBUA0032-RELATED"/>
    <property type="match status" value="1"/>
</dbReference>
<keyword evidence="2" id="KW-0378">Hydrolase</keyword>
<evidence type="ECO:0000256" key="2">
    <source>
        <dbReference type="ARBA" id="ARBA00022801"/>
    </source>
</evidence>
<dbReference type="Proteomes" id="UP000005615">
    <property type="component" value="Unassembled WGS sequence"/>
</dbReference>
<evidence type="ECO:0000313" key="6">
    <source>
        <dbReference type="Proteomes" id="UP000005615"/>
    </source>
</evidence>
<dbReference type="STRING" id="2518989.IMCC3088_2335"/>
<dbReference type="InterPro" id="IPR050884">
    <property type="entry name" value="CNP_phosphodiesterase-III"/>
</dbReference>
<evidence type="ECO:0000313" key="5">
    <source>
        <dbReference type="EMBL" id="EGG30754.1"/>
    </source>
</evidence>
<dbReference type="GO" id="GO:0046872">
    <property type="term" value="F:metal ion binding"/>
    <property type="evidence" value="ECO:0007669"/>
    <property type="project" value="UniProtKB-KW"/>
</dbReference>
<dbReference type="InterPro" id="IPR026575">
    <property type="entry name" value="GpdQ/CpdA-like"/>
</dbReference>
<gene>
    <name evidence="5" type="ORF">IMCC3088_2335</name>
</gene>
<comment type="caution">
    <text evidence="5">The sequence shown here is derived from an EMBL/GenBank/DDBJ whole genome shotgun (WGS) entry which is preliminary data.</text>
</comment>
<keyword evidence="3" id="KW-0408">Iron</keyword>
<dbReference type="OrthoDB" id="9784378at2"/>
<dbReference type="eggNOG" id="COG1409">
    <property type="taxonomic scope" value="Bacteria"/>
</dbReference>
<dbReference type="Gene3D" id="3.60.21.10">
    <property type="match status" value="1"/>
</dbReference>
<accession>F3KYT1</accession>
<dbReference type="RefSeq" id="WP_009574563.1">
    <property type="nucleotide sequence ID" value="NZ_AEIG01000006.1"/>
</dbReference>
<dbReference type="AlphaFoldDB" id="F3KYT1"/>
<name>F3KYT1_9GAMM</name>
<sequence length="280" mass="30835">MTSLLDTIVIEHDPAQAVDVLQITDTHLGVEPNTPLLSMDTDDSLLAVLDSAGKVLPAPDLLLATGDLSDQGALNAYFRLRDYTRSVCQHQFWLLGNHDHAETLRQATDDNKDLIRNDIRVGAWQIVMLNSQIPGQVGGRLGPRQLALLEEALQAGADAGLNTLVCLHHQPEPVGSAWIDSQAVVDADEMFAVIEQYPNAKAVLWGHVHQEVDYLRKSVRMLATPSTCIQFARHSDDFKVDDLPPGFRHLQLLPDGSINTQVYRVTDRSFTVDLGSSGYL</sequence>
<comment type="similarity">
    <text evidence="4">Belongs to the cyclic nucleotide phosphodiesterase class-III family.</text>
</comment>
<dbReference type="EMBL" id="AEIG01000006">
    <property type="protein sequence ID" value="EGG30754.1"/>
    <property type="molecule type" value="Genomic_DNA"/>
</dbReference>
<dbReference type="NCBIfam" id="NF008359">
    <property type="entry name" value="PRK11148.1"/>
    <property type="match status" value="1"/>
</dbReference>
<keyword evidence="1" id="KW-0479">Metal-binding</keyword>
<proteinExistence type="inferred from homology"/>